<dbReference type="EMBL" id="SUNJ01004819">
    <property type="protein sequence ID" value="TPP64144.1"/>
    <property type="molecule type" value="Genomic_DNA"/>
</dbReference>
<dbReference type="InterPro" id="IPR013126">
    <property type="entry name" value="Hsp_70_fam"/>
</dbReference>
<name>A0A504YRY5_FASGI</name>
<sequence>MTVIGIDLGTSNSLVAVPIGSEIEVLSIPTLTPVSPVVGRQTWISTTVQFSPCERLVGVDYFRTANEDPKNCIFHIKRLLGRAPSVLSQLQQLSYWPFDVSYVDNRPVIKVMYRHVERKYAPEQLAAMVLERLRHIAEERLGAEPVTDVVLACPASFTTCQREALMNAACIAGMRVRSLLNDTTAATIAFRVQTEFKTPKKLLVFDMGGGSTNVSVISVQDEQFDVIASTGNNTVGGEDFTGILMGHFVEIFYDKHGKDLRMNELAMERLRQACDKAKCTLSVQPQAHISLMGLHEGINFSSRITRAHFETLCQSLFKRIERLMEFILRESHVTPTEIDDVLLLGGSSRIPRVQAIVAEYCSGRSLNRQLSPEEAVVFGTGVYARTVTEEMKAINGTGPQFTPCVTDVIAHSLGVEVNDDTFNPIVQRNKTLPLKASKIYATAFTNQSIISFNVLAGDCLLAKYNENIGNITVLDIPPAEAGDVRISLVFRVDRNGLLQISANARQPGCRITNLNIRKTSFSLTGTEVEEMIEEAKKLQLEDQENNKLASAKKALIEYVEMKQKQLRKQFASGHMSDVDHDLLQNKYDSVKLWVAANPACSKYRYKQKQAELDVLWDEMTDGHKNDE</sequence>
<dbReference type="GO" id="GO:0140662">
    <property type="term" value="F:ATP-dependent protein folding chaperone"/>
    <property type="evidence" value="ECO:0007669"/>
    <property type="project" value="InterPro"/>
</dbReference>
<dbReference type="AlphaFoldDB" id="A0A504YRY5"/>
<comment type="similarity">
    <text evidence="1 4">Belongs to the heat shock protein 70 family.</text>
</comment>
<evidence type="ECO:0000313" key="6">
    <source>
        <dbReference type="Proteomes" id="UP000316759"/>
    </source>
</evidence>
<dbReference type="CDD" id="cd24028">
    <property type="entry name" value="ASKHA_NBD_HSP70_HSPA1-like"/>
    <property type="match status" value="1"/>
</dbReference>
<comment type="caution">
    <text evidence="5">The sequence shown here is derived from an EMBL/GenBank/DDBJ whole genome shotgun (WGS) entry which is preliminary data.</text>
</comment>
<dbReference type="Gene3D" id="3.30.30.30">
    <property type="match status" value="1"/>
</dbReference>
<keyword evidence="6" id="KW-1185">Reference proteome</keyword>
<protein>
    <submittedName>
        <fullName evidence="5">Uncharacterized protein</fullName>
    </submittedName>
</protein>
<dbReference type="InterPro" id="IPR029047">
    <property type="entry name" value="HSP70_peptide-bd_sf"/>
</dbReference>
<dbReference type="InterPro" id="IPR043129">
    <property type="entry name" value="ATPase_NBD"/>
</dbReference>
<keyword evidence="2 4" id="KW-0547">Nucleotide-binding</keyword>
<dbReference type="Pfam" id="PF00012">
    <property type="entry name" value="HSP70"/>
    <property type="match status" value="1"/>
</dbReference>
<proteinExistence type="inferred from homology"/>
<dbReference type="PANTHER" id="PTHR19375">
    <property type="entry name" value="HEAT SHOCK PROTEIN 70KDA"/>
    <property type="match status" value="1"/>
</dbReference>
<dbReference type="GO" id="GO:0005524">
    <property type="term" value="F:ATP binding"/>
    <property type="evidence" value="ECO:0007669"/>
    <property type="project" value="UniProtKB-KW"/>
</dbReference>
<dbReference type="PROSITE" id="PS00329">
    <property type="entry name" value="HSP70_2"/>
    <property type="match status" value="1"/>
</dbReference>
<dbReference type="OrthoDB" id="6256301at2759"/>
<dbReference type="FunFam" id="3.90.640.10:FF:000010">
    <property type="entry name" value="heat shock 70 kDa protein 14"/>
    <property type="match status" value="1"/>
</dbReference>
<dbReference type="SUPFAM" id="SSF100920">
    <property type="entry name" value="Heat shock protein 70kD (HSP70), peptide-binding domain"/>
    <property type="match status" value="1"/>
</dbReference>
<dbReference type="InterPro" id="IPR018181">
    <property type="entry name" value="Heat_shock_70_CS"/>
</dbReference>
<evidence type="ECO:0000256" key="1">
    <source>
        <dbReference type="ARBA" id="ARBA00007381"/>
    </source>
</evidence>
<accession>A0A504YRY5</accession>
<gene>
    <name evidence="5" type="ORF">FGIG_06577</name>
</gene>
<dbReference type="Gene3D" id="1.20.1270.10">
    <property type="match status" value="1"/>
</dbReference>
<reference evidence="5 6" key="1">
    <citation type="submission" date="2019-04" db="EMBL/GenBank/DDBJ databases">
        <title>Annotation for the trematode Fasciola gigantica.</title>
        <authorList>
            <person name="Choi Y.-J."/>
        </authorList>
    </citation>
    <scope>NUCLEOTIDE SEQUENCE [LARGE SCALE GENOMIC DNA]</scope>
    <source>
        <strain evidence="5">Uganda_cow_1</strain>
    </source>
</reference>
<dbReference type="SUPFAM" id="SSF53067">
    <property type="entry name" value="Actin-like ATPase domain"/>
    <property type="match status" value="2"/>
</dbReference>
<dbReference type="Gene3D" id="2.60.34.10">
    <property type="entry name" value="Substrate Binding Domain Of DNAk, Chain A, domain 1"/>
    <property type="match status" value="1"/>
</dbReference>
<dbReference type="InterPro" id="IPR029048">
    <property type="entry name" value="HSP70_C_sf"/>
</dbReference>
<evidence type="ECO:0000256" key="2">
    <source>
        <dbReference type="ARBA" id="ARBA00022741"/>
    </source>
</evidence>
<evidence type="ECO:0000313" key="5">
    <source>
        <dbReference type="EMBL" id="TPP64144.1"/>
    </source>
</evidence>
<keyword evidence="3 4" id="KW-0067">ATP-binding</keyword>
<dbReference type="Proteomes" id="UP000316759">
    <property type="component" value="Unassembled WGS sequence"/>
</dbReference>
<dbReference type="PRINTS" id="PR00301">
    <property type="entry name" value="HEATSHOCK70"/>
</dbReference>
<dbReference type="Gene3D" id="3.90.640.10">
    <property type="entry name" value="Actin, Chain A, domain 4"/>
    <property type="match status" value="1"/>
</dbReference>
<dbReference type="Gene3D" id="3.30.420.40">
    <property type="match status" value="2"/>
</dbReference>
<dbReference type="PROSITE" id="PS01036">
    <property type="entry name" value="HSP70_3"/>
    <property type="match status" value="1"/>
</dbReference>
<dbReference type="PROSITE" id="PS00297">
    <property type="entry name" value="HSP70_1"/>
    <property type="match status" value="1"/>
</dbReference>
<dbReference type="STRING" id="46835.A0A504YRY5"/>
<evidence type="ECO:0000256" key="4">
    <source>
        <dbReference type="RuleBase" id="RU003322"/>
    </source>
</evidence>
<organism evidence="5 6">
    <name type="scientific">Fasciola gigantica</name>
    <name type="common">Giant liver fluke</name>
    <dbReference type="NCBI Taxonomy" id="46835"/>
    <lineage>
        <taxon>Eukaryota</taxon>
        <taxon>Metazoa</taxon>
        <taxon>Spiralia</taxon>
        <taxon>Lophotrochozoa</taxon>
        <taxon>Platyhelminthes</taxon>
        <taxon>Trematoda</taxon>
        <taxon>Digenea</taxon>
        <taxon>Plagiorchiida</taxon>
        <taxon>Echinostomata</taxon>
        <taxon>Echinostomatoidea</taxon>
        <taxon>Fasciolidae</taxon>
        <taxon>Fasciola</taxon>
    </lineage>
</organism>
<evidence type="ECO:0000256" key="3">
    <source>
        <dbReference type="ARBA" id="ARBA00022840"/>
    </source>
</evidence>